<dbReference type="PRINTS" id="PR01040">
    <property type="entry name" value="TRNASYNTHTYR"/>
</dbReference>
<dbReference type="Gene3D" id="3.40.50.620">
    <property type="entry name" value="HUPs"/>
    <property type="match status" value="1"/>
</dbReference>
<dbReference type="NCBIfam" id="TIGR00234">
    <property type="entry name" value="tyrS"/>
    <property type="match status" value="1"/>
</dbReference>
<dbReference type="PROSITE" id="PS50889">
    <property type="entry name" value="S4"/>
    <property type="match status" value="1"/>
</dbReference>
<dbReference type="GO" id="GO:0006437">
    <property type="term" value="P:tyrosyl-tRNA aminoacylation"/>
    <property type="evidence" value="ECO:0007669"/>
    <property type="project" value="UniProtKB-UniRule"/>
</dbReference>
<dbReference type="EC" id="6.1.1.1" evidence="1 8"/>
<sequence length="423" mass="47121">METGWYSKLWARGSESFAGISPSDFLALVRPKCKQIITEDSLRALLSQKKKLRVKLGTDVTGADLHLGHAVPLMLLRLFQRAGHEVHFIVGDFTGKIGDPSGRMDRRLEQSDAEIRKNMKTYTAQISPLLDIKKAKIHKNSTWLSKMPLGEFLRIVGSASFGAVAQREDFRMRFKTGSPVSLREANYAALMAIDSLQVHADVEVGALDQLLNFMQTRDIMAGEGLSPETICVTPLIEGTSGDGRKMSKSFGNYIALSDTPENQFGLVMSIPDGLIKSYFVSFGDVYEQEVKELAEFIQSQPLEAKKQLGTLVVALLHGDEAARLAREDFERKFSRKEYKKEDERIVFAKLPNLVVRAIDAALRGELSSSEVRRLIKQGAVRKSVDGEFLPVESETETIKDGDLIKIGKRNILRFKNGPTSIKT</sequence>
<dbReference type="PANTHER" id="PTHR11766">
    <property type="entry name" value="TYROSYL-TRNA SYNTHETASE"/>
    <property type="match status" value="1"/>
</dbReference>
<dbReference type="SUPFAM" id="SSF52374">
    <property type="entry name" value="Nucleotidylyl transferase"/>
    <property type="match status" value="1"/>
</dbReference>
<evidence type="ECO:0000256" key="5">
    <source>
        <dbReference type="ARBA" id="ARBA00022917"/>
    </source>
</evidence>
<dbReference type="PANTHER" id="PTHR11766:SF1">
    <property type="entry name" value="TYROSINE--TRNA LIGASE"/>
    <property type="match status" value="1"/>
</dbReference>
<gene>
    <name evidence="11" type="ORF">A3J04_01530</name>
</gene>
<keyword evidence="5 10" id="KW-0648">Protein biosynthesis</keyword>
<evidence type="ECO:0000256" key="8">
    <source>
        <dbReference type="NCBIfam" id="TIGR00234"/>
    </source>
</evidence>
<dbReference type="GO" id="GO:0005524">
    <property type="term" value="F:ATP binding"/>
    <property type="evidence" value="ECO:0007669"/>
    <property type="project" value="UniProtKB-KW"/>
</dbReference>
<dbReference type="GO" id="GO:0005829">
    <property type="term" value="C:cytosol"/>
    <property type="evidence" value="ECO:0007669"/>
    <property type="project" value="TreeGrafter"/>
</dbReference>
<evidence type="ECO:0000256" key="7">
    <source>
        <dbReference type="ARBA" id="ARBA00048248"/>
    </source>
</evidence>
<keyword evidence="4 10" id="KW-0067">ATP-binding</keyword>
<protein>
    <recommendedName>
        <fullName evidence="1 8">Tyrosine--tRNA ligase</fullName>
        <ecNumber evidence="1 8">6.1.1.1</ecNumber>
    </recommendedName>
</protein>
<evidence type="ECO:0000313" key="11">
    <source>
        <dbReference type="EMBL" id="OGZ55522.1"/>
    </source>
</evidence>
<evidence type="ECO:0000256" key="9">
    <source>
        <dbReference type="PROSITE-ProRule" id="PRU00182"/>
    </source>
</evidence>
<keyword evidence="9" id="KW-0694">RNA-binding</keyword>
<dbReference type="CDD" id="cd00165">
    <property type="entry name" value="S4"/>
    <property type="match status" value="1"/>
</dbReference>
<organism evidence="11 12">
    <name type="scientific">Candidatus Ryanbacteria bacterium RIFCSPLOWO2_02_FULL_47_14</name>
    <dbReference type="NCBI Taxonomy" id="1802129"/>
    <lineage>
        <taxon>Bacteria</taxon>
        <taxon>Candidatus Ryaniibacteriota</taxon>
    </lineage>
</organism>
<dbReference type="AlphaFoldDB" id="A0A1G2GZ89"/>
<dbReference type="GO" id="GO:0003723">
    <property type="term" value="F:RNA binding"/>
    <property type="evidence" value="ECO:0007669"/>
    <property type="project" value="UniProtKB-KW"/>
</dbReference>
<name>A0A1G2GZ89_9BACT</name>
<dbReference type="EMBL" id="MHNZ01000032">
    <property type="protein sequence ID" value="OGZ55522.1"/>
    <property type="molecule type" value="Genomic_DNA"/>
</dbReference>
<comment type="catalytic activity">
    <reaction evidence="7">
        <text>tRNA(Tyr) + L-tyrosine + ATP = L-tyrosyl-tRNA(Tyr) + AMP + diphosphate + H(+)</text>
        <dbReference type="Rhea" id="RHEA:10220"/>
        <dbReference type="Rhea" id="RHEA-COMP:9706"/>
        <dbReference type="Rhea" id="RHEA-COMP:9707"/>
        <dbReference type="ChEBI" id="CHEBI:15378"/>
        <dbReference type="ChEBI" id="CHEBI:30616"/>
        <dbReference type="ChEBI" id="CHEBI:33019"/>
        <dbReference type="ChEBI" id="CHEBI:58315"/>
        <dbReference type="ChEBI" id="CHEBI:78442"/>
        <dbReference type="ChEBI" id="CHEBI:78536"/>
        <dbReference type="ChEBI" id="CHEBI:456215"/>
        <dbReference type="EC" id="6.1.1.1"/>
    </reaction>
</comment>
<dbReference type="InterPro" id="IPR002307">
    <property type="entry name" value="Tyr-tRNA-ligase"/>
</dbReference>
<dbReference type="InterPro" id="IPR036986">
    <property type="entry name" value="S4_RNA-bd_sf"/>
</dbReference>
<comment type="similarity">
    <text evidence="10">Belongs to the class-I aminoacyl-tRNA synthetase family.</text>
</comment>
<dbReference type="Pfam" id="PF00579">
    <property type="entry name" value="tRNA-synt_1b"/>
    <property type="match status" value="1"/>
</dbReference>
<dbReference type="InterPro" id="IPR014729">
    <property type="entry name" value="Rossmann-like_a/b/a_fold"/>
</dbReference>
<keyword evidence="3 10" id="KW-0547">Nucleotide-binding</keyword>
<evidence type="ECO:0000256" key="10">
    <source>
        <dbReference type="RuleBase" id="RU363036"/>
    </source>
</evidence>
<evidence type="ECO:0000256" key="4">
    <source>
        <dbReference type="ARBA" id="ARBA00022840"/>
    </source>
</evidence>
<evidence type="ECO:0000313" key="12">
    <source>
        <dbReference type="Proteomes" id="UP000177954"/>
    </source>
</evidence>
<dbReference type="InterPro" id="IPR024088">
    <property type="entry name" value="Tyr-tRNA-ligase_bac-type"/>
</dbReference>
<comment type="caution">
    <text evidence="11">The sequence shown here is derived from an EMBL/GenBank/DDBJ whole genome shotgun (WGS) entry which is preliminary data.</text>
</comment>
<keyword evidence="6 10" id="KW-0030">Aminoacyl-tRNA synthetase</keyword>
<dbReference type="STRING" id="1802129.A3J04_01530"/>
<proteinExistence type="inferred from homology"/>
<dbReference type="Gene3D" id="3.10.290.10">
    <property type="entry name" value="RNA-binding S4 domain"/>
    <property type="match status" value="1"/>
</dbReference>
<keyword evidence="2 10" id="KW-0436">Ligase</keyword>
<evidence type="ECO:0000256" key="1">
    <source>
        <dbReference type="ARBA" id="ARBA00013160"/>
    </source>
</evidence>
<reference evidence="11 12" key="1">
    <citation type="journal article" date="2016" name="Nat. Commun.">
        <title>Thousands of microbial genomes shed light on interconnected biogeochemical processes in an aquifer system.</title>
        <authorList>
            <person name="Anantharaman K."/>
            <person name="Brown C.T."/>
            <person name="Hug L.A."/>
            <person name="Sharon I."/>
            <person name="Castelle C.J."/>
            <person name="Probst A.J."/>
            <person name="Thomas B.C."/>
            <person name="Singh A."/>
            <person name="Wilkins M.J."/>
            <person name="Karaoz U."/>
            <person name="Brodie E.L."/>
            <person name="Williams K.H."/>
            <person name="Hubbard S.S."/>
            <person name="Banfield J.F."/>
        </authorList>
    </citation>
    <scope>NUCLEOTIDE SEQUENCE [LARGE SCALE GENOMIC DNA]</scope>
</reference>
<evidence type="ECO:0000256" key="2">
    <source>
        <dbReference type="ARBA" id="ARBA00022598"/>
    </source>
</evidence>
<dbReference type="Proteomes" id="UP000177954">
    <property type="component" value="Unassembled WGS sequence"/>
</dbReference>
<dbReference type="InterPro" id="IPR002305">
    <property type="entry name" value="aa-tRNA-synth_Ic"/>
</dbReference>
<accession>A0A1G2GZ89</accession>
<dbReference type="Gene3D" id="1.10.240.10">
    <property type="entry name" value="Tyrosyl-Transfer RNA Synthetase"/>
    <property type="match status" value="1"/>
</dbReference>
<dbReference type="GO" id="GO:0004831">
    <property type="term" value="F:tyrosine-tRNA ligase activity"/>
    <property type="evidence" value="ECO:0007669"/>
    <property type="project" value="UniProtKB-UniRule"/>
</dbReference>
<evidence type="ECO:0000256" key="3">
    <source>
        <dbReference type="ARBA" id="ARBA00022741"/>
    </source>
</evidence>
<evidence type="ECO:0000256" key="6">
    <source>
        <dbReference type="ARBA" id="ARBA00023146"/>
    </source>
</evidence>